<keyword evidence="3" id="KW-1185">Reference proteome</keyword>
<protein>
    <submittedName>
        <fullName evidence="2">Uncharacterized protein</fullName>
    </submittedName>
</protein>
<dbReference type="GeneID" id="77676306"/>
<dbReference type="HOGENOM" id="CLU_1230234_0_0_1"/>
<evidence type="ECO:0000313" key="2">
    <source>
        <dbReference type="EMBL" id="KFG26217.1"/>
    </source>
</evidence>
<keyword evidence="1" id="KW-0812">Transmembrane</keyword>
<accession>A0A086J249</accession>
<dbReference type="Proteomes" id="UP000054524">
    <property type="component" value="Unassembled WGS sequence"/>
</dbReference>
<feature type="transmembrane region" description="Helical" evidence="1">
    <location>
        <begin position="102"/>
        <end position="127"/>
    </location>
</feature>
<name>A0A086J249_NEMA1</name>
<keyword evidence="1" id="KW-0472">Membrane</keyword>
<sequence length="225" mass="25561">MPELLGKDEIRNILTEVNILKSKRHSSLGISIIIITAAIAISALFIFISTKSHLTEMRKARLINQLRFGEEDILLEDEDVKKNNKAQSRPNPEYIDISRVKIIHVLSGIIALVFSVLTITIFAYVIFNKKYEYPESIQNALSKDINMVEMHRRFARSVNSVEQTSSSVLGSGGRYMLTGDSILIFNKHDMGRPIRVAAIKGLLHELEKRTEDEALLKSIRAHRNY</sequence>
<feature type="transmembrane region" description="Helical" evidence="1">
    <location>
        <begin position="28"/>
        <end position="48"/>
    </location>
</feature>
<evidence type="ECO:0000313" key="3">
    <source>
        <dbReference type="Proteomes" id="UP000054524"/>
    </source>
</evidence>
<keyword evidence="1" id="KW-1133">Transmembrane helix</keyword>
<dbReference type="RefSeq" id="XP_052904772.1">
    <property type="nucleotide sequence ID" value="XM_053048967.1"/>
</dbReference>
<proteinExistence type="predicted"/>
<gene>
    <name evidence="2" type="ORF">NESG_01333</name>
</gene>
<comment type="caution">
    <text evidence="2">The sequence shown here is derived from an EMBL/GenBank/DDBJ whole genome shotgun (WGS) entry which is preliminary data.</text>
</comment>
<dbReference type="AlphaFoldDB" id="A0A086J249"/>
<reference evidence="2 3" key="1">
    <citation type="journal article" date="2014" name="Genome Announc.">
        <title>Genome Sequence of the Microsporidian Species Nematocida sp1 Strain ERTm6 (ATCC PRA-372).</title>
        <authorList>
            <person name="Bakowski M.A."/>
            <person name="Priest M."/>
            <person name="Young S."/>
            <person name="Cuomo C.A."/>
            <person name="Troemel E.R."/>
        </authorList>
    </citation>
    <scope>NUCLEOTIDE SEQUENCE [LARGE SCALE GENOMIC DNA]</scope>
    <source>
        <strain evidence="2 3">ERTm6</strain>
    </source>
</reference>
<organism evidence="2 3">
    <name type="scientific">Nematocida ausubeli (strain ATCC PRA-371 / ERTm2)</name>
    <name type="common">Nematode killer fungus</name>
    <dbReference type="NCBI Taxonomy" id="1913371"/>
    <lineage>
        <taxon>Eukaryota</taxon>
        <taxon>Fungi</taxon>
        <taxon>Fungi incertae sedis</taxon>
        <taxon>Microsporidia</taxon>
        <taxon>Nematocida</taxon>
    </lineage>
</organism>
<dbReference type="EMBL" id="AKIJ01000003">
    <property type="protein sequence ID" value="KFG26217.1"/>
    <property type="molecule type" value="Genomic_DNA"/>
</dbReference>
<evidence type="ECO:0000256" key="1">
    <source>
        <dbReference type="SAM" id="Phobius"/>
    </source>
</evidence>